<dbReference type="InterPro" id="IPR025566">
    <property type="entry name" value="DUF4331"/>
</dbReference>
<gene>
    <name evidence="1" type="ORF">BU204_02105</name>
</gene>
<dbReference type="Proteomes" id="UP000185596">
    <property type="component" value="Unassembled WGS sequence"/>
</dbReference>
<dbReference type="RefSeq" id="WP_075123781.1">
    <property type="nucleotide sequence ID" value="NZ_MSIE01000002.1"/>
</dbReference>
<organism evidence="1 2">
    <name type="scientific">Actinophytocola xanthii</name>
    <dbReference type="NCBI Taxonomy" id="1912961"/>
    <lineage>
        <taxon>Bacteria</taxon>
        <taxon>Bacillati</taxon>
        <taxon>Actinomycetota</taxon>
        <taxon>Actinomycetes</taxon>
        <taxon>Pseudonocardiales</taxon>
        <taxon>Pseudonocardiaceae</taxon>
    </lineage>
</organism>
<reference evidence="1 2" key="1">
    <citation type="submission" date="2016-12" db="EMBL/GenBank/DDBJ databases">
        <title>The draft genome sequence of Actinophytocola sp. 11-183.</title>
        <authorList>
            <person name="Wang W."/>
            <person name="Yuan L."/>
        </authorList>
    </citation>
    <scope>NUCLEOTIDE SEQUENCE [LARGE SCALE GENOMIC DNA]</scope>
    <source>
        <strain evidence="1 2">11-183</strain>
    </source>
</reference>
<proteinExistence type="predicted"/>
<evidence type="ECO:0000313" key="1">
    <source>
        <dbReference type="EMBL" id="OLF19178.1"/>
    </source>
</evidence>
<dbReference type="STRING" id="1912961.BU204_02105"/>
<accession>A0A1Q8CXT3</accession>
<comment type="caution">
    <text evidence="1">The sequence shown here is derived from an EMBL/GenBank/DDBJ whole genome shotgun (WGS) entry which is preliminary data.</text>
</comment>
<keyword evidence="2" id="KW-1185">Reference proteome</keyword>
<sequence>MSHHLGSPAARRDLRLDISDVYVFPGAAGTVFVMNVNPLSGRGGFHPRALYEFKVDTDGDAREDLTFRVTFGAAYPNGAQRVELRQLSGPAARNRDAEGRIVAQGMTGAECSGTGGIRLWSGPAADPFIVNGVVLGAVCTALASGTPVDLSGFDPTGASNAFGGTNVSAIVLEVPDGVLGAKGIGFWGVTALATDAGGWRQVSRCAQPLVNTLLHPVGPELPDDYDASEPHEDLQRYGRRLTELVTRVVAATRTASDPVAHARRVRDALLPDILPYRLGTAAAFGFTQRNGRGLGERSPEVICSLVLNTAITHGLGSDAAAGAPRAEFPYLPLPVPGGSSS</sequence>
<dbReference type="Pfam" id="PF14224">
    <property type="entry name" value="DUF4331"/>
    <property type="match status" value="2"/>
</dbReference>
<dbReference type="AlphaFoldDB" id="A0A1Q8CXT3"/>
<name>A0A1Q8CXT3_9PSEU</name>
<dbReference type="EMBL" id="MSIE01000002">
    <property type="protein sequence ID" value="OLF19178.1"/>
    <property type="molecule type" value="Genomic_DNA"/>
</dbReference>
<protein>
    <recommendedName>
        <fullName evidence="3">DUF4331 domain-containing protein</fullName>
    </recommendedName>
</protein>
<evidence type="ECO:0000313" key="2">
    <source>
        <dbReference type="Proteomes" id="UP000185596"/>
    </source>
</evidence>
<dbReference type="OrthoDB" id="9791748at2"/>
<evidence type="ECO:0008006" key="3">
    <source>
        <dbReference type="Google" id="ProtNLM"/>
    </source>
</evidence>